<dbReference type="RefSeq" id="WP_089024080.1">
    <property type="nucleotide sequence ID" value="NZ_NIQC01000023.1"/>
</dbReference>
<reference evidence="1 2" key="1">
    <citation type="submission" date="2017-06" db="EMBL/GenBank/DDBJ databases">
        <title>Draft Genome Sequence of Natranaerobius trueperi halophilic, alkalithermophilic bacteria from soda lakes.</title>
        <authorList>
            <person name="Zhao B."/>
        </authorList>
    </citation>
    <scope>NUCLEOTIDE SEQUENCE [LARGE SCALE GENOMIC DNA]</scope>
    <source>
        <strain evidence="1 2">DSM 18760</strain>
    </source>
</reference>
<sequence length="173" mass="20905">MWQTTYFYKDLGKSLENAVELVTDFYYNFLLKELQNYVNEKYSANYNQFEEIFNAVDYFDFEDAALIKTFNEVGFKSYFSLFINLNYERKQEIQNCINKAKEFFKCVKEIENKEERLEEYFESFEQVGPYLKYILTKNGLIKTEVFEEKLNHTQKSMKTSVKMTFKDSELLTQ</sequence>
<protein>
    <submittedName>
        <fullName evidence="1">Uncharacterized protein</fullName>
    </submittedName>
</protein>
<gene>
    <name evidence="1" type="ORF">CDO51_09765</name>
</gene>
<dbReference type="Proteomes" id="UP000214588">
    <property type="component" value="Unassembled WGS sequence"/>
</dbReference>
<organism evidence="1 2">
    <name type="scientific">Natranaerobius trueperi</name>
    <dbReference type="NCBI Taxonomy" id="759412"/>
    <lineage>
        <taxon>Bacteria</taxon>
        <taxon>Bacillati</taxon>
        <taxon>Bacillota</taxon>
        <taxon>Clostridia</taxon>
        <taxon>Natranaerobiales</taxon>
        <taxon>Natranaerobiaceae</taxon>
        <taxon>Natranaerobius</taxon>
    </lineage>
</organism>
<evidence type="ECO:0000313" key="2">
    <source>
        <dbReference type="Proteomes" id="UP000214588"/>
    </source>
</evidence>
<accession>A0A226BY40</accession>
<proteinExistence type="predicted"/>
<name>A0A226BY40_9FIRM</name>
<dbReference type="OrthoDB" id="9844154at2"/>
<evidence type="ECO:0000313" key="1">
    <source>
        <dbReference type="EMBL" id="OWZ83254.1"/>
    </source>
</evidence>
<comment type="caution">
    <text evidence="1">The sequence shown here is derived from an EMBL/GenBank/DDBJ whole genome shotgun (WGS) entry which is preliminary data.</text>
</comment>
<dbReference type="EMBL" id="NIQC01000023">
    <property type="protein sequence ID" value="OWZ83254.1"/>
    <property type="molecule type" value="Genomic_DNA"/>
</dbReference>
<dbReference type="AlphaFoldDB" id="A0A226BY40"/>
<keyword evidence="2" id="KW-1185">Reference proteome</keyword>